<dbReference type="Gene3D" id="3.40.50.1820">
    <property type="entry name" value="alpha/beta hydrolase"/>
    <property type="match status" value="1"/>
</dbReference>
<dbReference type="RefSeq" id="WP_097009571.1">
    <property type="nucleotide sequence ID" value="NZ_OBEJ01000003.1"/>
</dbReference>
<sequence length="263" mass="28576">MDLPDDWTTGTVRANGIDIHYYRTGSGPPIVMAHGYTDNGRCWAPLAADLRSDYDLIMYDARGHGKSDAPASGYGIDDRVEDFVGVVRALDLDDPIFFGHSMGGSAANCAAAAYPELPRALVLEDPAGMLGDFGDPDARARDKRAEIEGWQDRSVEEFIDDSSAHGAELEYALALARTECSPEIAQVAREGYPDAGTAFEDVRCPTLVLKADAEPAARADHLDAAAALADGRLVHVPGAEHCVFRTRYDAAYRELRTFLRRRS</sequence>
<reference evidence="2 3" key="1">
    <citation type="submission" date="2017-09" db="EMBL/GenBank/DDBJ databases">
        <authorList>
            <person name="Ehlers B."/>
            <person name="Leendertz F.H."/>
        </authorList>
    </citation>
    <scope>NUCLEOTIDE SEQUENCE [LARGE SCALE GENOMIC DNA]</scope>
    <source>
        <strain evidence="2 3">DSM 27208</strain>
    </source>
</reference>
<dbReference type="PANTHER" id="PTHR43433:SF5">
    <property type="entry name" value="AB HYDROLASE-1 DOMAIN-CONTAINING PROTEIN"/>
    <property type="match status" value="1"/>
</dbReference>
<feature type="domain" description="AB hydrolase-1" evidence="1">
    <location>
        <begin position="30"/>
        <end position="249"/>
    </location>
</feature>
<organism evidence="2 3">
    <name type="scientific">Natronoarchaeum philippinense</name>
    <dbReference type="NCBI Taxonomy" id="558529"/>
    <lineage>
        <taxon>Archaea</taxon>
        <taxon>Methanobacteriati</taxon>
        <taxon>Methanobacteriota</taxon>
        <taxon>Stenosarchaea group</taxon>
        <taxon>Halobacteria</taxon>
        <taxon>Halobacteriales</taxon>
        <taxon>Natronoarchaeaceae</taxon>
    </lineage>
</organism>
<dbReference type="Proteomes" id="UP000219453">
    <property type="component" value="Unassembled WGS sequence"/>
</dbReference>
<keyword evidence="3" id="KW-1185">Reference proteome</keyword>
<dbReference type="InterPro" id="IPR050471">
    <property type="entry name" value="AB_hydrolase"/>
</dbReference>
<dbReference type="AlphaFoldDB" id="A0A285P2X6"/>
<dbReference type="InterPro" id="IPR029058">
    <property type="entry name" value="AB_hydrolase_fold"/>
</dbReference>
<dbReference type="SUPFAM" id="SSF53474">
    <property type="entry name" value="alpha/beta-Hydrolases"/>
    <property type="match status" value="1"/>
</dbReference>
<dbReference type="Pfam" id="PF12697">
    <property type="entry name" value="Abhydrolase_6"/>
    <property type="match status" value="1"/>
</dbReference>
<accession>A0A285P2X6</accession>
<gene>
    <name evidence="2" type="ORF">SAMN06269185_2691</name>
</gene>
<dbReference type="PANTHER" id="PTHR43433">
    <property type="entry name" value="HYDROLASE, ALPHA/BETA FOLD FAMILY PROTEIN"/>
    <property type="match status" value="1"/>
</dbReference>
<protein>
    <submittedName>
        <fullName evidence="2">Pimeloyl-ACP methyl ester carboxylesterase</fullName>
    </submittedName>
</protein>
<proteinExistence type="predicted"/>
<dbReference type="EMBL" id="OBEJ01000003">
    <property type="protein sequence ID" value="SNZ16082.1"/>
    <property type="molecule type" value="Genomic_DNA"/>
</dbReference>
<name>A0A285P2X6_NATPI</name>
<dbReference type="InterPro" id="IPR000073">
    <property type="entry name" value="AB_hydrolase_1"/>
</dbReference>
<evidence type="ECO:0000313" key="2">
    <source>
        <dbReference type="EMBL" id="SNZ16082.1"/>
    </source>
</evidence>
<evidence type="ECO:0000313" key="3">
    <source>
        <dbReference type="Proteomes" id="UP000219453"/>
    </source>
</evidence>
<dbReference type="OrthoDB" id="7531at2157"/>
<evidence type="ECO:0000259" key="1">
    <source>
        <dbReference type="Pfam" id="PF12697"/>
    </source>
</evidence>